<evidence type="ECO:0000256" key="1">
    <source>
        <dbReference type="SAM" id="MobiDB-lite"/>
    </source>
</evidence>
<accession>A0A167T997</accession>
<reference evidence="2" key="1">
    <citation type="journal article" date="2014" name="Genome Announc.">
        <title>Complete sequencing and chromosome-scale genome assembly of the industrial progenitor strain P2niaD18 from the penicillin producer Penicillium chrysogenum.</title>
        <authorList>
            <person name="Specht T."/>
            <person name="Dahlmann T.A."/>
            <person name="Zadra I."/>
            <person name="Kurnsteiner H."/>
            <person name="Kuck U."/>
        </authorList>
    </citation>
    <scope>NUCLEOTIDE SEQUENCE [LARGE SCALE GENOMIC DNA]</scope>
    <source>
        <strain evidence="2">P2niaD18</strain>
    </source>
</reference>
<feature type="compositionally biased region" description="Basic residues" evidence="1">
    <location>
        <begin position="28"/>
        <end position="43"/>
    </location>
</feature>
<organism evidence="2">
    <name type="scientific">Penicillium chrysogenum</name>
    <name type="common">Penicillium notatum</name>
    <dbReference type="NCBI Taxonomy" id="5076"/>
    <lineage>
        <taxon>Eukaryota</taxon>
        <taxon>Fungi</taxon>
        <taxon>Dikarya</taxon>
        <taxon>Ascomycota</taxon>
        <taxon>Pezizomycotina</taxon>
        <taxon>Eurotiomycetes</taxon>
        <taxon>Eurotiomycetidae</taxon>
        <taxon>Eurotiales</taxon>
        <taxon>Aspergillaceae</taxon>
        <taxon>Penicillium</taxon>
        <taxon>Penicillium chrysogenum species complex</taxon>
    </lineage>
</organism>
<gene>
    <name evidence="2" type="ORF">EN45_065890</name>
</gene>
<proteinExistence type="predicted"/>
<evidence type="ECO:0000313" key="2">
    <source>
        <dbReference type="EMBL" id="KZN88021.1"/>
    </source>
</evidence>
<dbReference type="EMBL" id="CM002799">
    <property type="protein sequence ID" value="KZN88021.1"/>
    <property type="molecule type" value="Genomic_DNA"/>
</dbReference>
<dbReference type="AlphaFoldDB" id="A0A167T997"/>
<name>A0A167T997_PENCH</name>
<dbReference type="Proteomes" id="UP000076449">
    <property type="component" value="Chromosome II"/>
</dbReference>
<protein>
    <submittedName>
        <fullName evidence="2">Uncharacterized protein</fullName>
    </submittedName>
</protein>
<sequence length="142" mass="15077">MPSEPATLSGFPANLTVTVTLLDAKHPPAARHRQHSRRLLRPRSGHEPAETTVGDNVALDSTTGALDMDAGLTRSTVLETSCAENRPPVAGGGAGLECIGAVRRTKTKEVFEIVEASRYACRVDLDAVESGMILPVVHILAR</sequence>
<feature type="region of interest" description="Disordered" evidence="1">
    <location>
        <begin position="26"/>
        <end position="52"/>
    </location>
</feature>